<dbReference type="AlphaFoldDB" id="A0A6A6FGQ9"/>
<dbReference type="PANTHER" id="PTHR11409:SF42">
    <property type="entry name" value="ADENOSINE DEAMINASE-LIKE PROTEIN"/>
    <property type="match status" value="1"/>
</dbReference>
<dbReference type="EMBL" id="ML992672">
    <property type="protein sequence ID" value="KAF2212561.1"/>
    <property type="molecule type" value="Genomic_DNA"/>
</dbReference>
<organism evidence="9 10">
    <name type="scientific">Cercospora zeae-maydis SCOH1-5</name>
    <dbReference type="NCBI Taxonomy" id="717836"/>
    <lineage>
        <taxon>Eukaryota</taxon>
        <taxon>Fungi</taxon>
        <taxon>Dikarya</taxon>
        <taxon>Ascomycota</taxon>
        <taxon>Pezizomycotina</taxon>
        <taxon>Dothideomycetes</taxon>
        <taxon>Dothideomycetidae</taxon>
        <taxon>Mycosphaerellales</taxon>
        <taxon>Mycosphaerellaceae</taxon>
        <taxon>Cercospora</taxon>
    </lineage>
</organism>
<comment type="similarity">
    <text evidence="2">Belongs to the metallo-dependent hydrolases superfamily. Adenosine and AMP deaminases family.</text>
</comment>
<keyword evidence="5" id="KW-0862">Zinc</keyword>
<dbReference type="GO" id="GO:0046872">
    <property type="term" value="F:metal ion binding"/>
    <property type="evidence" value="ECO:0007669"/>
    <property type="project" value="UniProtKB-KW"/>
</dbReference>
<accession>A0A6A6FGQ9</accession>
<dbReference type="Pfam" id="PF00962">
    <property type="entry name" value="A_deaminase"/>
    <property type="match status" value="1"/>
</dbReference>
<evidence type="ECO:0000259" key="8">
    <source>
        <dbReference type="Pfam" id="PF00962"/>
    </source>
</evidence>
<dbReference type="CDD" id="cd00443">
    <property type="entry name" value="ADA_AMPD"/>
    <property type="match status" value="1"/>
</dbReference>
<dbReference type="Gene3D" id="3.20.20.140">
    <property type="entry name" value="Metal-dependent hydrolases"/>
    <property type="match status" value="1"/>
</dbReference>
<evidence type="ECO:0000256" key="5">
    <source>
        <dbReference type="ARBA" id="ARBA00022833"/>
    </source>
</evidence>
<feature type="domain" description="Adenosine deaminase" evidence="8">
    <location>
        <begin position="16"/>
        <end position="340"/>
    </location>
</feature>
<evidence type="ECO:0000256" key="2">
    <source>
        <dbReference type="ARBA" id="ARBA00006676"/>
    </source>
</evidence>
<protein>
    <recommendedName>
        <fullName evidence="8">Adenosine deaminase domain-containing protein</fullName>
    </recommendedName>
</protein>
<evidence type="ECO:0000313" key="10">
    <source>
        <dbReference type="Proteomes" id="UP000799539"/>
    </source>
</evidence>
<evidence type="ECO:0000256" key="3">
    <source>
        <dbReference type="ARBA" id="ARBA00022723"/>
    </source>
</evidence>
<dbReference type="OrthoDB" id="272271at2759"/>
<dbReference type="InterPro" id="IPR032466">
    <property type="entry name" value="Metal_Hydrolase"/>
</dbReference>
<dbReference type="Proteomes" id="UP000799539">
    <property type="component" value="Unassembled WGS sequence"/>
</dbReference>
<dbReference type="PANTHER" id="PTHR11409">
    <property type="entry name" value="ADENOSINE DEAMINASE"/>
    <property type="match status" value="1"/>
</dbReference>
<dbReference type="GO" id="GO:0046103">
    <property type="term" value="P:inosine biosynthetic process"/>
    <property type="evidence" value="ECO:0007669"/>
    <property type="project" value="TreeGrafter"/>
</dbReference>
<evidence type="ECO:0000256" key="7">
    <source>
        <dbReference type="ARBA" id="ARBA00048787"/>
    </source>
</evidence>
<gene>
    <name evidence="9" type="ORF">CERZMDRAFT_40940</name>
</gene>
<dbReference type="GO" id="GO:0004000">
    <property type="term" value="F:adenosine deaminase activity"/>
    <property type="evidence" value="ECO:0007669"/>
    <property type="project" value="TreeGrafter"/>
</dbReference>
<keyword evidence="4" id="KW-0378">Hydrolase</keyword>
<dbReference type="SUPFAM" id="SSF51556">
    <property type="entry name" value="Metallo-dependent hydrolases"/>
    <property type="match status" value="1"/>
</dbReference>
<dbReference type="GO" id="GO:0009117">
    <property type="term" value="P:nucleotide metabolic process"/>
    <property type="evidence" value="ECO:0007669"/>
    <property type="project" value="UniProtKB-KW"/>
</dbReference>
<name>A0A6A6FGQ9_9PEZI</name>
<keyword evidence="6" id="KW-0546">Nucleotide metabolism</keyword>
<keyword evidence="3" id="KW-0479">Metal-binding</keyword>
<feature type="non-terminal residue" evidence="9">
    <location>
        <position position="1"/>
    </location>
</feature>
<proteinExistence type="inferred from homology"/>
<evidence type="ECO:0000256" key="6">
    <source>
        <dbReference type="ARBA" id="ARBA00023080"/>
    </source>
</evidence>
<comment type="cofactor">
    <cofactor evidence="1">
        <name>Zn(2+)</name>
        <dbReference type="ChEBI" id="CHEBI:29105"/>
    </cofactor>
</comment>
<dbReference type="InterPro" id="IPR006330">
    <property type="entry name" value="Ado/ade_deaminase"/>
</dbReference>
<sequence length="351" mass="38966">SSTSMAVTSSFARTLPKIELHAHLTGSISPDCLREIWLTSKSTTTLEDPAIALRPEDGKQHHDISTFFRIFDSYIYDLVNTPQMVQVATRSVLQAFQEDGVRYLELRTTPRGHGGTGMGKEEYVEAVIDAIEKFDGREEMPTYLILSVDRRNTIEEATRVVELAVKLKDRGVVGVDLCGNPSVGPVGHLAPAFEEAKRRGLKVTLHFAEVPGSSTEDEMEMLLSWRPDRIGHVIHTTPSIEEKIQQQGIGLELCLSCNVLAKMLPDGGGFEDHHFARWKGSNNPIALSTDDVGVFGSSLSHEYQLAARHFNLNQTEIIELSRRAVKSIFGGEVERSRLHRLLREVSCSGCD</sequence>
<evidence type="ECO:0000256" key="1">
    <source>
        <dbReference type="ARBA" id="ARBA00001947"/>
    </source>
</evidence>
<comment type="catalytic activity">
    <reaction evidence="7">
        <text>N(6)-methyl-AMP + H2O + H(+) = IMP + methylamine</text>
        <dbReference type="Rhea" id="RHEA:16001"/>
        <dbReference type="ChEBI" id="CHEBI:15377"/>
        <dbReference type="ChEBI" id="CHEBI:15378"/>
        <dbReference type="ChEBI" id="CHEBI:58053"/>
        <dbReference type="ChEBI" id="CHEBI:59338"/>
        <dbReference type="ChEBI" id="CHEBI:144842"/>
    </reaction>
    <physiologicalReaction direction="left-to-right" evidence="7">
        <dbReference type="Rhea" id="RHEA:16002"/>
    </physiologicalReaction>
</comment>
<dbReference type="GO" id="GO:0006154">
    <property type="term" value="P:adenosine catabolic process"/>
    <property type="evidence" value="ECO:0007669"/>
    <property type="project" value="TreeGrafter"/>
</dbReference>
<dbReference type="InterPro" id="IPR001365">
    <property type="entry name" value="A_deaminase_dom"/>
</dbReference>
<evidence type="ECO:0000313" key="9">
    <source>
        <dbReference type="EMBL" id="KAF2212561.1"/>
    </source>
</evidence>
<keyword evidence="10" id="KW-1185">Reference proteome</keyword>
<reference evidence="9" key="1">
    <citation type="journal article" date="2020" name="Stud. Mycol.">
        <title>101 Dothideomycetes genomes: a test case for predicting lifestyles and emergence of pathogens.</title>
        <authorList>
            <person name="Haridas S."/>
            <person name="Albert R."/>
            <person name="Binder M."/>
            <person name="Bloem J."/>
            <person name="Labutti K."/>
            <person name="Salamov A."/>
            <person name="Andreopoulos B."/>
            <person name="Baker S."/>
            <person name="Barry K."/>
            <person name="Bills G."/>
            <person name="Bluhm B."/>
            <person name="Cannon C."/>
            <person name="Castanera R."/>
            <person name="Culley D."/>
            <person name="Daum C."/>
            <person name="Ezra D."/>
            <person name="Gonzalez J."/>
            <person name="Henrissat B."/>
            <person name="Kuo A."/>
            <person name="Liang C."/>
            <person name="Lipzen A."/>
            <person name="Lutzoni F."/>
            <person name="Magnuson J."/>
            <person name="Mondo S."/>
            <person name="Nolan M."/>
            <person name="Ohm R."/>
            <person name="Pangilinan J."/>
            <person name="Park H.-J."/>
            <person name="Ramirez L."/>
            <person name="Alfaro M."/>
            <person name="Sun H."/>
            <person name="Tritt A."/>
            <person name="Yoshinaga Y."/>
            <person name="Zwiers L.-H."/>
            <person name="Turgeon B."/>
            <person name="Goodwin S."/>
            <person name="Spatafora J."/>
            <person name="Crous P."/>
            <person name="Grigoriev I."/>
        </authorList>
    </citation>
    <scope>NUCLEOTIDE SEQUENCE</scope>
    <source>
        <strain evidence="9">SCOH1-5</strain>
    </source>
</reference>
<evidence type="ECO:0000256" key="4">
    <source>
        <dbReference type="ARBA" id="ARBA00022801"/>
    </source>
</evidence>